<dbReference type="Proteomes" id="UP000199064">
    <property type="component" value="Unassembled WGS sequence"/>
</dbReference>
<accession>A0A1H4KD02</accession>
<sequence length="43" mass="4990">MLPNPAERLTRTSILVYEPIDLWRAMDARLLISGRKANHGQER</sequence>
<protein>
    <submittedName>
        <fullName evidence="1">Uncharacterized protein</fullName>
    </submittedName>
</protein>
<keyword evidence="2" id="KW-1185">Reference proteome</keyword>
<name>A0A1H4KD02_9HYPH</name>
<reference evidence="2" key="1">
    <citation type="submission" date="2016-10" db="EMBL/GenBank/DDBJ databases">
        <authorList>
            <person name="Varghese N."/>
            <person name="Submissions S."/>
        </authorList>
    </citation>
    <scope>NUCLEOTIDE SEQUENCE [LARGE SCALE GENOMIC DNA]</scope>
    <source>
        <strain evidence="2">ES.061</strain>
    </source>
</reference>
<gene>
    <name evidence="1" type="ORF">SAMN05216452_2149</name>
</gene>
<proteinExistence type="predicted"/>
<dbReference type="EMBL" id="FNSL01000001">
    <property type="protein sequence ID" value="SEB56307.1"/>
    <property type="molecule type" value="Genomic_DNA"/>
</dbReference>
<dbReference type="AlphaFoldDB" id="A0A1H4KD02"/>
<evidence type="ECO:0000313" key="2">
    <source>
        <dbReference type="Proteomes" id="UP000199064"/>
    </source>
</evidence>
<organism evidence="1 2">
    <name type="scientific">Nitratireductor aquibiodomus</name>
    <dbReference type="NCBI Taxonomy" id="204799"/>
    <lineage>
        <taxon>Bacteria</taxon>
        <taxon>Pseudomonadati</taxon>
        <taxon>Pseudomonadota</taxon>
        <taxon>Alphaproteobacteria</taxon>
        <taxon>Hyphomicrobiales</taxon>
        <taxon>Phyllobacteriaceae</taxon>
        <taxon>Nitratireductor</taxon>
    </lineage>
</organism>
<evidence type="ECO:0000313" key="1">
    <source>
        <dbReference type="EMBL" id="SEB56307.1"/>
    </source>
</evidence>